<keyword evidence="2" id="KW-0808">Transferase</keyword>
<sequence>MARLLLRPPPLLKKGLPKCEEEPVPSTSSQPPTKRPRRRSSVLAFLQNQAKKDEARDAALYEQNERLVNLISELVKNK</sequence>
<accession>A0AAD9BZW3</accession>
<keyword evidence="3" id="KW-1185">Reference proteome</keyword>
<dbReference type="AlphaFoldDB" id="A0AAD9BZW3"/>
<organism evidence="2 3">
    <name type="scientific">Dissostichus eleginoides</name>
    <name type="common">Patagonian toothfish</name>
    <name type="synonym">Dissostichus amissus</name>
    <dbReference type="NCBI Taxonomy" id="100907"/>
    <lineage>
        <taxon>Eukaryota</taxon>
        <taxon>Metazoa</taxon>
        <taxon>Chordata</taxon>
        <taxon>Craniata</taxon>
        <taxon>Vertebrata</taxon>
        <taxon>Euteleostomi</taxon>
        <taxon>Actinopterygii</taxon>
        <taxon>Neopterygii</taxon>
        <taxon>Teleostei</taxon>
        <taxon>Neoteleostei</taxon>
        <taxon>Acanthomorphata</taxon>
        <taxon>Eupercaria</taxon>
        <taxon>Perciformes</taxon>
        <taxon>Notothenioidei</taxon>
        <taxon>Nototheniidae</taxon>
        <taxon>Dissostichus</taxon>
    </lineage>
</organism>
<keyword evidence="2" id="KW-0418">Kinase</keyword>
<feature type="region of interest" description="Disordered" evidence="1">
    <location>
        <begin position="1"/>
        <end position="40"/>
    </location>
</feature>
<comment type="caution">
    <text evidence="2">The sequence shown here is derived from an EMBL/GenBank/DDBJ whole genome shotgun (WGS) entry which is preliminary data.</text>
</comment>
<dbReference type="GO" id="GO:0016301">
    <property type="term" value="F:kinase activity"/>
    <property type="evidence" value="ECO:0007669"/>
    <property type="project" value="UniProtKB-KW"/>
</dbReference>
<name>A0AAD9BZW3_DISEL</name>
<evidence type="ECO:0000313" key="2">
    <source>
        <dbReference type="EMBL" id="KAK1891766.1"/>
    </source>
</evidence>
<dbReference type="Proteomes" id="UP001228049">
    <property type="component" value="Unassembled WGS sequence"/>
</dbReference>
<dbReference type="EMBL" id="JASDAP010000015">
    <property type="protein sequence ID" value="KAK1891766.1"/>
    <property type="molecule type" value="Genomic_DNA"/>
</dbReference>
<proteinExistence type="predicted"/>
<protein>
    <submittedName>
        <fullName evidence="2">LysM domain receptor-like kinase 3</fullName>
    </submittedName>
</protein>
<evidence type="ECO:0000256" key="1">
    <source>
        <dbReference type="SAM" id="MobiDB-lite"/>
    </source>
</evidence>
<keyword evidence="2" id="KW-0675">Receptor</keyword>
<evidence type="ECO:0000313" key="3">
    <source>
        <dbReference type="Proteomes" id="UP001228049"/>
    </source>
</evidence>
<reference evidence="2" key="1">
    <citation type="submission" date="2023-04" db="EMBL/GenBank/DDBJ databases">
        <title>Chromosome-level genome of Chaenocephalus aceratus.</title>
        <authorList>
            <person name="Park H."/>
        </authorList>
    </citation>
    <scope>NUCLEOTIDE SEQUENCE</scope>
    <source>
        <strain evidence="2">DE</strain>
        <tissue evidence="2">Muscle</tissue>
    </source>
</reference>
<gene>
    <name evidence="2" type="ORF">KUDE01_010593</name>
</gene>